<evidence type="ECO:0000313" key="4">
    <source>
        <dbReference type="Proteomes" id="UP000283095"/>
    </source>
</evidence>
<protein>
    <submittedName>
        <fullName evidence="3">Colanic acid biosynthesis glycosyltransferase WcaL</fullName>
    </submittedName>
</protein>
<dbReference type="Gene3D" id="3.40.50.2000">
    <property type="entry name" value="Glycogen Phosphorylase B"/>
    <property type="match status" value="2"/>
</dbReference>
<dbReference type="GO" id="GO:0016757">
    <property type="term" value="F:glycosyltransferase activity"/>
    <property type="evidence" value="ECO:0007669"/>
    <property type="project" value="InterPro"/>
</dbReference>
<dbReference type="SUPFAM" id="SSF53756">
    <property type="entry name" value="UDP-Glycosyltransferase/glycogen phosphorylase"/>
    <property type="match status" value="1"/>
</dbReference>
<dbReference type="PANTHER" id="PTHR12526">
    <property type="entry name" value="GLYCOSYLTRANSFERASE"/>
    <property type="match status" value="1"/>
</dbReference>
<reference evidence="3 4" key="1">
    <citation type="submission" date="2018-01" db="EMBL/GenBank/DDBJ databases">
        <title>Bacillus asahii Genome sequencing and assembly.</title>
        <authorList>
            <person name="Jiang H."/>
            <person name="Feng Y."/>
            <person name="Zhao F."/>
            <person name="Lin X."/>
        </authorList>
    </citation>
    <scope>NUCLEOTIDE SEQUENCE [LARGE SCALE GENOMIC DNA]</scope>
    <source>
        <strain evidence="3 4">OM18</strain>
    </source>
</reference>
<gene>
    <name evidence="3" type="ORF">BAOM_4754</name>
</gene>
<dbReference type="Proteomes" id="UP000283095">
    <property type="component" value="Chromosome"/>
</dbReference>
<dbReference type="Pfam" id="PF13477">
    <property type="entry name" value="Glyco_trans_4_2"/>
    <property type="match status" value="1"/>
</dbReference>
<evidence type="ECO:0000259" key="1">
    <source>
        <dbReference type="Pfam" id="PF00534"/>
    </source>
</evidence>
<feature type="domain" description="Glycosyltransferase subfamily 4-like N-terminal" evidence="2">
    <location>
        <begin position="2"/>
        <end position="144"/>
    </location>
</feature>
<accession>A0A3Q9RS08</accession>
<feature type="domain" description="Glycosyl transferase family 1" evidence="1">
    <location>
        <begin position="184"/>
        <end position="349"/>
    </location>
</feature>
<dbReference type="EMBL" id="CP026095">
    <property type="protein sequence ID" value="AZV45332.1"/>
    <property type="molecule type" value="Genomic_DNA"/>
</dbReference>
<dbReference type="CDD" id="cd03808">
    <property type="entry name" value="GT4_CapM-like"/>
    <property type="match status" value="1"/>
</dbReference>
<dbReference type="PANTHER" id="PTHR12526:SF630">
    <property type="entry name" value="GLYCOSYLTRANSFERASE"/>
    <property type="match status" value="1"/>
</dbReference>
<dbReference type="AlphaFoldDB" id="A0A3Q9RS08"/>
<organism evidence="3 4">
    <name type="scientific">Peribacillus asahii</name>
    <dbReference type="NCBI Taxonomy" id="228899"/>
    <lineage>
        <taxon>Bacteria</taxon>
        <taxon>Bacillati</taxon>
        <taxon>Bacillota</taxon>
        <taxon>Bacilli</taxon>
        <taxon>Bacillales</taxon>
        <taxon>Bacillaceae</taxon>
        <taxon>Peribacillus</taxon>
    </lineage>
</organism>
<keyword evidence="3" id="KW-0808">Transferase</keyword>
<dbReference type="Pfam" id="PF00534">
    <property type="entry name" value="Glycos_transf_1"/>
    <property type="match status" value="1"/>
</dbReference>
<dbReference type="InterPro" id="IPR001296">
    <property type="entry name" value="Glyco_trans_1"/>
</dbReference>
<dbReference type="RefSeq" id="WP_127762144.1">
    <property type="nucleotide sequence ID" value="NZ_CP026095.1"/>
</dbReference>
<evidence type="ECO:0000313" key="3">
    <source>
        <dbReference type="EMBL" id="AZV45332.1"/>
    </source>
</evidence>
<dbReference type="OrthoDB" id="9806653at2"/>
<sequence>MKVLFVASVFYHLTTFHVPYMRLLQSKGYEVWAAADGNSELKALLEEKGVRCINVAFSRSPLSASNFKAYQQMKQLLREQEFELVHVHTPVAAFLTRLAFSGQKKGKILYTAHGFHFYEGAPKKNWYIFYNAEKMARKWTDGLIVMNSEDHRNAMKLGFRKDEVFYVHGVGVDIPNYSKSDSEIERIKKELDIKPDSLIISFVAELNDNKNHQFLLRNWKVIVEECPRAVLLLIGTGDKEAEWRQYIEDNKLLNVKVLGYRNDVPEILKVTDIVTLLSKREGLPKSIMEAMAYKIPCIVTDTRGLRDLINDGENGFVVPHEDDVRIQQAFIDMLQDVKLRQSMGERGYELVQPYAIDRVLKEYELIYRKYLNFNSIEKE</sequence>
<name>A0A3Q9RS08_9BACI</name>
<evidence type="ECO:0000259" key="2">
    <source>
        <dbReference type="Pfam" id="PF13477"/>
    </source>
</evidence>
<proteinExistence type="predicted"/>
<dbReference type="InterPro" id="IPR028098">
    <property type="entry name" value="Glyco_trans_4-like_N"/>
</dbReference>
<dbReference type="KEGG" id="pasa:BAOM_4754"/>